<comment type="caution">
    <text evidence="2">The sequence shown here is derived from an EMBL/GenBank/DDBJ whole genome shotgun (WGS) entry which is preliminary data.</text>
</comment>
<keyword evidence="3" id="KW-1185">Reference proteome</keyword>
<dbReference type="InterPro" id="IPR036249">
    <property type="entry name" value="Thioredoxin-like_sf"/>
</dbReference>
<reference evidence="2 3" key="1">
    <citation type="submission" date="2019-10" db="EMBL/GenBank/DDBJ databases">
        <title>Sequencing and Assembly of Multiple Reported Metal-Biooxidizing Members of the Extremely Thermoacidophilic Archaeal Family Sulfolobaceae.</title>
        <authorList>
            <person name="Counts J.A."/>
            <person name="Kelly R.M."/>
        </authorList>
    </citation>
    <scope>NUCLEOTIDE SEQUENCE [LARGE SCALE GENOMIC DNA]</scope>
    <source>
        <strain evidence="2 3">DSM 6482</strain>
    </source>
</reference>
<keyword evidence="1" id="KW-0472">Membrane</keyword>
<accession>A0A6A9QKT3</accession>
<protein>
    <submittedName>
        <fullName evidence="2">DUF929 domain-containing protein</fullName>
    </submittedName>
</protein>
<dbReference type="AlphaFoldDB" id="A0A6A9QKT3"/>
<dbReference type="SUPFAM" id="SSF52833">
    <property type="entry name" value="Thioredoxin-like"/>
    <property type="match status" value="1"/>
</dbReference>
<name>A0A6A9QKT3_SULME</name>
<gene>
    <name evidence="2" type="ORF">GC250_09250</name>
</gene>
<evidence type="ECO:0000256" key="1">
    <source>
        <dbReference type="SAM" id="Phobius"/>
    </source>
</evidence>
<organism evidence="2 3">
    <name type="scientific">Sulfuracidifex metallicus DSM 6482 = JCM 9184</name>
    <dbReference type="NCBI Taxonomy" id="523847"/>
    <lineage>
        <taxon>Archaea</taxon>
        <taxon>Thermoproteota</taxon>
        <taxon>Thermoprotei</taxon>
        <taxon>Sulfolobales</taxon>
        <taxon>Sulfolobaceae</taxon>
        <taxon>Sulfuracidifex</taxon>
    </lineage>
</organism>
<dbReference type="Proteomes" id="UP000470772">
    <property type="component" value="Unassembled WGS sequence"/>
</dbReference>
<dbReference type="EMBL" id="WGGD01000005">
    <property type="protein sequence ID" value="MUN29616.1"/>
    <property type="molecule type" value="Genomic_DNA"/>
</dbReference>
<feature type="transmembrane region" description="Helical" evidence="1">
    <location>
        <begin position="41"/>
        <end position="61"/>
    </location>
</feature>
<keyword evidence="1" id="KW-1133">Transmembrane helix</keyword>
<evidence type="ECO:0000313" key="3">
    <source>
        <dbReference type="Proteomes" id="UP000470772"/>
    </source>
</evidence>
<keyword evidence="1" id="KW-0812">Transmembrane</keyword>
<dbReference type="Pfam" id="PF06053">
    <property type="entry name" value="DUF929"/>
    <property type="match status" value="1"/>
</dbReference>
<dbReference type="InterPro" id="IPR009272">
    <property type="entry name" value="DUF929"/>
</dbReference>
<proteinExistence type="predicted"/>
<sequence length="307" mass="34644">MKDISRLMQNSLDEKVISPKTFILSCKIINFMPRRQSKKKFYLTGFLIIAIVIGAYIYSGYASEQGMLEKIGKPIPSSYYSVFNSVSGYYGLPNTSYSSIFYRINGTQFFPNQTFPLTVHHKLLIVYVGAEWCPFCAAERWALVIALSRFGEFSNLHYMMSSPNDVFPNTPTVTFYNSTYTSNYICFQYYEYQNRSHDALMSVPQNYSSVWKDFHSSIPFIIIGGELVQNGSSVNPGLINGQSWSYVVSQLQGNTQFRQQVIDSANEITAAACSMDGGQPSSVCNEPTIKDLSQLLQLEYFGDQVIG</sequence>
<evidence type="ECO:0000313" key="2">
    <source>
        <dbReference type="EMBL" id="MUN29616.1"/>
    </source>
</evidence>